<protein>
    <submittedName>
        <fullName evidence="6">MFS transporter</fullName>
    </submittedName>
</protein>
<organism evidence="6 7">
    <name type="scientific">Salmonella enterica subsp. enterica serovar Wilhelmsburg</name>
    <dbReference type="NCBI Taxonomy" id="1960126"/>
    <lineage>
        <taxon>Bacteria</taxon>
        <taxon>Pseudomonadati</taxon>
        <taxon>Pseudomonadota</taxon>
        <taxon>Gammaproteobacteria</taxon>
        <taxon>Enterobacterales</taxon>
        <taxon>Enterobacteriaceae</taxon>
        <taxon>Salmonella</taxon>
    </lineage>
</organism>
<dbReference type="PANTHER" id="PTHR43826">
    <property type="entry name" value="GLUCOSE-6-PHOSPHATE EXCHANGER SLC37A4"/>
    <property type="match status" value="1"/>
</dbReference>
<sequence length="115" mass="12677">YGPGALPLLRGIVALFTIPDRPGTLGLPNVGQWRNDPTELAQVKASPVNLSFWQIFVKYILTNPLVWIIIIGDMSVYIARTILNDWPQIYYSQVHGCSLIKANTIISWIAAGGLA</sequence>
<feature type="non-terminal residue" evidence="6">
    <location>
        <position position="115"/>
    </location>
</feature>
<accession>A0A659PPY6</accession>
<dbReference type="GO" id="GO:0061513">
    <property type="term" value="F:glucose 6-phosphate:phosphate antiporter activity"/>
    <property type="evidence" value="ECO:0007669"/>
    <property type="project" value="TreeGrafter"/>
</dbReference>
<comment type="subcellular location">
    <subcellularLocation>
        <location evidence="1">Cell inner membrane</location>
        <topology evidence="1">Multi-pass membrane protein</topology>
    </subcellularLocation>
</comment>
<evidence type="ECO:0000256" key="1">
    <source>
        <dbReference type="ARBA" id="ARBA00004429"/>
    </source>
</evidence>
<dbReference type="GO" id="GO:0005886">
    <property type="term" value="C:plasma membrane"/>
    <property type="evidence" value="ECO:0007669"/>
    <property type="project" value="UniProtKB-SubCell"/>
</dbReference>
<dbReference type="EMBL" id="PYKB01001565">
    <property type="protein sequence ID" value="TGC75660.1"/>
    <property type="molecule type" value="Genomic_DNA"/>
</dbReference>
<evidence type="ECO:0000256" key="2">
    <source>
        <dbReference type="ARBA" id="ARBA00022519"/>
    </source>
</evidence>
<dbReference type="SUPFAM" id="SSF103473">
    <property type="entry name" value="MFS general substrate transporter"/>
    <property type="match status" value="1"/>
</dbReference>
<dbReference type="InterPro" id="IPR036259">
    <property type="entry name" value="MFS_trans_sf"/>
</dbReference>
<reference evidence="6 7" key="1">
    <citation type="submission" date="2018-03" db="EMBL/GenBank/DDBJ databases">
        <title>Non-Typhoidal Salmonella genome sequencing and assembly.</title>
        <authorList>
            <person name="Matchawe C."/>
        </authorList>
    </citation>
    <scope>NUCLEOTIDE SEQUENCE [LARGE SCALE GENOMIC DNA]</scope>
    <source>
        <strain evidence="6 7">35dea</strain>
    </source>
</reference>
<evidence type="ECO:0000313" key="7">
    <source>
        <dbReference type="Proteomes" id="UP000298491"/>
    </source>
</evidence>
<dbReference type="PANTHER" id="PTHR43826:SF3">
    <property type="entry name" value="GLUCOSE-6-PHOSPHATE EXCHANGER SLC37A4"/>
    <property type="match status" value="1"/>
</dbReference>
<comment type="caution">
    <text evidence="6">The sequence shown here is derived from an EMBL/GenBank/DDBJ whole genome shotgun (WGS) entry which is preliminary data.</text>
</comment>
<keyword evidence="2" id="KW-0997">Cell inner membrane</keyword>
<dbReference type="GO" id="GO:0035435">
    <property type="term" value="P:phosphate ion transmembrane transport"/>
    <property type="evidence" value="ECO:0007669"/>
    <property type="project" value="TreeGrafter"/>
</dbReference>
<proteinExistence type="predicted"/>
<dbReference type="Gene3D" id="1.20.1250.20">
    <property type="entry name" value="MFS general substrate transporter like domains"/>
    <property type="match status" value="1"/>
</dbReference>
<keyword evidence="3" id="KW-0812">Transmembrane</keyword>
<evidence type="ECO:0000313" key="6">
    <source>
        <dbReference type="EMBL" id="TGC75660.1"/>
    </source>
</evidence>
<feature type="non-terminal residue" evidence="6">
    <location>
        <position position="1"/>
    </location>
</feature>
<dbReference type="AlphaFoldDB" id="A0A659PPY6"/>
<gene>
    <name evidence="6" type="ORF">C9F09_27320</name>
</gene>
<keyword evidence="2" id="KW-1003">Cell membrane</keyword>
<name>A0A659PPY6_SALET</name>
<dbReference type="Proteomes" id="UP000298491">
    <property type="component" value="Unassembled WGS sequence"/>
</dbReference>
<evidence type="ECO:0000256" key="3">
    <source>
        <dbReference type="ARBA" id="ARBA00022692"/>
    </source>
</evidence>
<keyword evidence="5" id="KW-0472">Membrane</keyword>
<keyword evidence="4" id="KW-1133">Transmembrane helix</keyword>
<evidence type="ECO:0000256" key="5">
    <source>
        <dbReference type="ARBA" id="ARBA00023136"/>
    </source>
</evidence>
<dbReference type="InterPro" id="IPR051337">
    <property type="entry name" value="OPA_Antiporter"/>
</dbReference>
<evidence type="ECO:0000256" key="4">
    <source>
        <dbReference type="ARBA" id="ARBA00022989"/>
    </source>
</evidence>